<dbReference type="Proteomes" id="UP000078542">
    <property type="component" value="Unassembled WGS sequence"/>
</dbReference>
<name>A0A151IKU4_9HYME</name>
<proteinExistence type="predicted"/>
<accession>A0A151IKU4</accession>
<dbReference type="PANTHER" id="PTHR47018:SF3">
    <property type="entry name" value="MYCBP-ASSOCIATED PROTEIN"/>
    <property type="match status" value="1"/>
</dbReference>
<organism evidence="1 2">
    <name type="scientific">Cyphomyrmex costatus</name>
    <dbReference type="NCBI Taxonomy" id="456900"/>
    <lineage>
        <taxon>Eukaryota</taxon>
        <taxon>Metazoa</taxon>
        <taxon>Ecdysozoa</taxon>
        <taxon>Arthropoda</taxon>
        <taxon>Hexapoda</taxon>
        <taxon>Insecta</taxon>
        <taxon>Pterygota</taxon>
        <taxon>Neoptera</taxon>
        <taxon>Endopterygota</taxon>
        <taxon>Hymenoptera</taxon>
        <taxon>Apocrita</taxon>
        <taxon>Aculeata</taxon>
        <taxon>Formicoidea</taxon>
        <taxon>Formicidae</taxon>
        <taxon>Myrmicinae</taxon>
        <taxon>Cyphomyrmex</taxon>
    </lineage>
</organism>
<dbReference type="STRING" id="456900.A0A151IKU4"/>
<protein>
    <submittedName>
        <fullName evidence="1">Uncharacterized protein</fullName>
    </submittedName>
</protein>
<sequence>MGKRVCTVLNCRNRLESTKKRNKELGIKNKSLFKAPKVLAENLTGDDCDDINMEVPSLFNNVTPQRNDNCEQAVESSTAENINQTPEKLNFEMSISTKTSTLIGAHAQKVQCIAHIKMSHCIICDEPLGADESELLSVQEKGCKTIQRRCQQLGNETLRRRLYNVEAYSKAKASNFEYIYVAFDLPLYIKALEVTMTTNDDRLKNVKPVLGGFHLLMSFIGAVGHIMDGNGIKEILTLIYAENSVKHILNGHAFSRALRAHVQIHAALAHLVLSMINFTEDEKQIMTSLQDKIGSANILSDLNDRSYTAILHKFNDKLQELSADENPTSRLWVQYFQMVTLIKRFIEAVRCTSWNDYLKCIIQMLPIFHASGHNLYAKCAHLYVQEMLQLNVDEHHQYISHFSVRRTDKFYCGIFSDQAIETCLMKVFKDPGRGLTHGRGTTEADTANFIDANLSRHIPKLSGLL</sequence>
<evidence type="ECO:0000313" key="1">
    <source>
        <dbReference type="EMBL" id="KYN05237.1"/>
    </source>
</evidence>
<gene>
    <name evidence="1" type="ORF">ALC62_03865</name>
</gene>
<dbReference type="AlphaFoldDB" id="A0A151IKU4"/>
<reference evidence="1 2" key="1">
    <citation type="submission" date="2016-03" db="EMBL/GenBank/DDBJ databases">
        <title>Cyphomyrmex costatus WGS genome.</title>
        <authorList>
            <person name="Nygaard S."/>
            <person name="Hu H."/>
            <person name="Boomsma J."/>
            <person name="Zhang G."/>
        </authorList>
    </citation>
    <scope>NUCLEOTIDE SEQUENCE [LARGE SCALE GENOMIC DNA]</scope>
    <source>
        <strain evidence="1">MS0001</strain>
        <tissue evidence="1">Whole body</tissue>
    </source>
</reference>
<keyword evidence="2" id="KW-1185">Reference proteome</keyword>
<evidence type="ECO:0000313" key="2">
    <source>
        <dbReference type="Proteomes" id="UP000078542"/>
    </source>
</evidence>
<dbReference type="PANTHER" id="PTHR47018">
    <property type="entry name" value="CXC DOMAIN-CONTAINING PROTEIN-RELATED"/>
    <property type="match status" value="1"/>
</dbReference>
<dbReference type="EMBL" id="KQ977161">
    <property type="protein sequence ID" value="KYN05237.1"/>
    <property type="molecule type" value="Genomic_DNA"/>
</dbReference>